<evidence type="ECO:0000256" key="2">
    <source>
        <dbReference type="SAM" id="MobiDB-lite"/>
    </source>
</evidence>
<comment type="caution">
    <text evidence="4">The sequence shown here is derived from an EMBL/GenBank/DDBJ whole genome shotgun (WGS) entry which is preliminary data.</text>
</comment>
<keyword evidence="1" id="KW-0378">Hydrolase</keyword>
<dbReference type="InterPro" id="IPR036389">
    <property type="entry name" value="RNase_III_sf"/>
</dbReference>
<gene>
    <name evidence="4" type="ORF">DLAC_05374</name>
</gene>
<dbReference type="PANTHER" id="PTHR14950:SF37">
    <property type="entry name" value="ENDORIBONUCLEASE DICER"/>
    <property type="match status" value="1"/>
</dbReference>
<organism evidence="4 5">
    <name type="scientific">Tieghemostelium lacteum</name>
    <name type="common">Slime mold</name>
    <name type="synonym">Dictyostelium lacteum</name>
    <dbReference type="NCBI Taxonomy" id="361077"/>
    <lineage>
        <taxon>Eukaryota</taxon>
        <taxon>Amoebozoa</taxon>
        <taxon>Evosea</taxon>
        <taxon>Eumycetozoa</taxon>
        <taxon>Dictyostelia</taxon>
        <taxon>Dictyosteliales</taxon>
        <taxon>Raperosteliaceae</taxon>
        <taxon>Tieghemostelium</taxon>
    </lineage>
</organism>
<name>A0A151ZFN8_TIELA</name>
<evidence type="ECO:0000256" key="1">
    <source>
        <dbReference type="ARBA" id="ARBA00022801"/>
    </source>
</evidence>
<dbReference type="InterPro" id="IPR000999">
    <property type="entry name" value="RNase_III_dom"/>
</dbReference>
<proteinExistence type="predicted"/>
<accession>A0A151ZFN8</accession>
<dbReference type="SUPFAM" id="SSF69065">
    <property type="entry name" value="RNase III domain-like"/>
    <property type="match status" value="1"/>
</dbReference>
<dbReference type="EMBL" id="LODT01000028">
    <property type="protein sequence ID" value="KYQ92792.1"/>
    <property type="molecule type" value="Genomic_DNA"/>
</dbReference>
<dbReference type="GO" id="GO:0016301">
    <property type="term" value="F:kinase activity"/>
    <property type="evidence" value="ECO:0007669"/>
    <property type="project" value="UniProtKB-KW"/>
</dbReference>
<keyword evidence="5" id="KW-1185">Reference proteome</keyword>
<dbReference type="STRING" id="361077.A0A151ZFN8"/>
<feature type="domain" description="RNase III" evidence="3">
    <location>
        <begin position="1"/>
        <end position="126"/>
    </location>
</feature>
<dbReference type="GO" id="GO:0004525">
    <property type="term" value="F:ribonuclease III activity"/>
    <property type="evidence" value="ECO:0007669"/>
    <property type="project" value="InterPro"/>
</dbReference>
<dbReference type="CDD" id="cd00593">
    <property type="entry name" value="RIBOc"/>
    <property type="match status" value="1"/>
</dbReference>
<dbReference type="Gene3D" id="1.10.1520.10">
    <property type="entry name" value="Ribonuclease III domain"/>
    <property type="match status" value="1"/>
</dbReference>
<feature type="compositionally biased region" description="Low complexity" evidence="2">
    <location>
        <begin position="231"/>
        <end position="291"/>
    </location>
</feature>
<feature type="compositionally biased region" description="Basic residues" evidence="2">
    <location>
        <begin position="295"/>
        <end position="317"/>
    </location>
</feature>
<dbReference type="PROSITE" id="PS50142">
    <property type="entry name" value="RNASE_3_2"/>
    <property type="match status" value="1"/>
</dbReference>
<dbReference type="OrthoDB" id="2392202at2759"/>
<keyword evidence="4" id="KW-0418">Kinase</keyword>
<dbReference type="Pfam" id="PF00636">
    <property type="entry name" value="Ribonuclease_3"/>
    <property type="match status" value="1"/>
</dbReference>
<keyword evidence="4" id="KW-0808">Transferase</keyword>
<dbReference type="PANTHER" id="PTHR14950">
    <property type="entry name" value="DICER-RELATED"/>
    <property type="match status" value="1"/>
</dbReference>
<dbReference type="InParanoid" id="A0A151ZFN8"/>
<evidence type="ECO:0000313" key="5">
    <source>
        <dbReference type="Proteomes" id="UP000076078"/>
    </source>
</evidence>
<dbReference type="GO" id="GO:0006396">
    <property type="term" value="P:RNA processing"/>
    <property type="evidence" value="ECO:0007669"/>
    <property type="project" value="InterPro"/>
</dbReference>
<dbReference type="SMART" id="SM00535">
    <property type="entry name" value="RIBOc"/>
    <property type="match status" value="1"/>
</dbReference>
<feature type="region of interest" description="Disordered" evidence="2">
    <location>
        <begin position="229"/>
        <end position="331"/>
    </location>
</feature>
<dbReference type="Proteomes" id="UP000076078">
    <property type="component" value="Unassembled WGS sequence"/>
</dbReference>
<reference evidence="4 5" key="1">
    <citation type="submission" date="2015-12" db="EMBL/GenBank/DDBJ databases">
        <title>Dictyostelia acquired genes for synthesis and detection of signals that induce cell-type specialization by lateral gene transfer from prokaryotes.</title>
        <authorList>
            <person name="Gloeckner G."/>
            <person name="Schaap P."/>
        </authorList>
    </citation>
    <scope>NUCLEOTIDE SEQUENCE [LARGE SCALE GENOMIC DNA]</scope>
    <source>
        <strain evidence="4 5">TK</strain>
    </source>
</reference>
<dbReference type="AlphaFoldDB" id="A0A151ZFN8"/>
<evidence type="ECO:0000259" key="3">
    <source>
        <dbReference type="PROSITE" id="PS50142"/>
    </source>
</evidence>
<evidence type="ECO:0000313" key="4">
    <source>
        <dbReference type="EMBL" id="KYQ92792.1"/>
    </source>
</evidence>
<protein>
    <submittedName>
        <fullName evidence="4">cAMP-dependent protein kinase</fullName>
    </submittedName>
</protein>
<sequence>MKKHITMNIHSSISNILQQQVIGQCFKPVSSRDQFEKLEFIGDSILNYEITKNIYQTRTMFDPHLMHTLRSFCTKNETLFCLYNMLNLEKFEEQKERKLYNDDKTFTKNKADIVEAMIGEMYLTQSERCKEILKDIISLLDYMGNEMFIKSIYHESVTNQAIVESNPNIPVQQQVPPVVQAPALRINDGMILKILFLGMFLHGPSDRIITMLIIISTIYFFFIRNPPPPQQNQQVVQQPEQPEQPEQQQPEQQQPEQQQQQQPEQQQQQPVQQQQLEQQPEQQQPEQQQLEQKQKQQKQKQQKQKQRKQKKNNKNNKNKNNNLLPIPKHYH</sequence>